<protein>
    <submittedName>
        <fullName evidence="4">GNAT family N-acetyltransferase</fullName>
    </submittedName>
</protein>
<dbReference type="Proteomes" id="UP001500102">
    <property type="component" value="Unassembled WGS sequence"/>
</dbReference>
<dbReference type="PANTHER" id="PTHR43072">
    <property type="entry name" value="N-ACETYLTRANSFERASE"/>
    <property type="match status" value="1"/>
</dbReference>
<organism evidence="4 5">
    <name type="scientific">Arthrobacter humicola</name>
    <dbReference type="NCBI Taxonomy" id="409291"/>
    <lineage>
        <taxon>Bacteria</taxon>
        <taxon>Bacillati</taxon>
        <taxon>Actinomycetota</taxon>
        <taxon>Actinomycetes</taxon>
        <taxon>Micrococcales</taxon>
        <taxon>Micrococcaceae</taxon>
        <taxon>Arthrobacter</taxon>
    </lineage>
</organism>
<gene>
    <name evidence="4" type="ORF">GCM10009825_04950</name>
</gene>
<dbReference type="InterPro" id="IPR000182">
    <property type="entry name" value="GNAT_dom"/>
</dbReference>
<keyword evidence="1" id="KW-0808">Transferase</keyword>
<dbReference type="PANTHER" id="PTHR43072:SF23">
    <property type="entry name" value="UPF0039 PROTEIN C11D3.02C"/>
    <property type="match status" value="1"/>
</dbReference>
<dbReference type="RefSeq" id="WP_344361675.1">
    <property type="nucleotide sequence ID" value="NZ_BAAAQB010000006.1"/>
</dbReference>
<accession>A0ABN2YI75</accession>
<comment type="caution">
    <text evidence="4">The sequence shown here is derived from an EMBL/GenBank/DDBJ whole genome shotgun (WGS) entry which is preliminary data.</text>
</comment>
<evidence type="ECO:0000313" key="4">
    <source>
        <dbReference type="EMBL" id="GAA2127131.1"/>
    </source>
</evidence>
<dbReference type="InterPro" id="IPR016181">
    <property type="entry name" value="Acyl_CoA_acyltransferase"/>
</dbReference>
<reference evidence="4 5" key="1">
    <citation type="journal article" date="2019" name="Int. J. Syst. Evol. Microbiol.">
        <title>The Global Catalogue of Microorganisms (GCM) 10K type strain sequencing project: providing services to taxonomists for standard genome sequencing and annotation.</title>
        <authorList>
            <consortium name="The Broad Institute Genomics Platform"/>
            <consortium name="The Broad Institute Genome Sequencing Center for Infectious Disease"/>
            <person name="Wu L."/>
            <person name="Ma J."/>
        </authorList>
    </citation>
    <scope>NUCLEOTIDE SEQUENCE [LARGE SCALE GENOMIC DNA]</scope>
    <source>
        <strain evidence="4 5">JCM 15921</strain>
    </source>
</reference>
<keyword evidence="5" id="KW-1185">Reference proteome</keyword>
<feature type="domain" description="N-acetyltransferase" evidence="3">
    <location>
        <begin position="1"/>
        <end position="144"/>
    </location>
</feature>
<dbReference type="PROSITE" id="PS51186">
    <property type="entry name" value="GNAT"/>
    <property type="match status" value="1"/>
</dbReference>
<dbReference type="CDD" id="cd04301">
    <property type="entry name" value="NAT_SF"/>
    <property type="match status" value="1"/>
</dbReference>
<dbReference type="SUPFAM" id="SSF55729">
    <property type="entry name" value="Acyl-CoA N-acyltransferases (Nat)"/>
    <property type="match status" value="1"/>
</dbReference>
<dbReference type="Pfam" id="PF00583">
    <property type="entry name" value="Acetyltransf_1"/>
    <property type="match status" value="1"/>
</dbReference>
<proteinExistence type="predicted"/>
<evidence type="ECO:0000259" key="3">
    <source>
        <dbReference type="PROSITE" id="PS51186"/>
    </source>
</evidence>
<evidence type="ECO:0000256" key="2">
    <source>
        <dbReference type="ARBA" id="ARBA00023315"/>
    </source>
</evidence>
<dbReference type="EMBL" id="BAAAQB010000006">
    <property type="protein sequence ID" value="GAA2127131.1"/>
    <property type="molecule type" value="Genomic_DNA"/>
</dbReference>
<evidence type="ECO:0000256" key="1">
    <source>
        <dbReference type="ARBA" id="ARBA00022679"/>
    </source>
</evidence>
<sequence length="161" mass="17651">MRESDWPAAQRIYGEGIATGQATFESAAPDWPSFDDSRLTDHRLVAQAVDGGVLGWAAVSAVSTRPVYSGVVEHSIYVSEAARGQRIGSVLLRSLIASTEERGIWTIQASIFPENEPSLKLHLAHGFRVVGRREKIARMARGPAAGQWRDTVLIERRTQAL</sequence>
<keyword evidence="2" id="KW-0012">Acyltransferase</keyword>
<evidence type="ECO:0000313" key="5">
    <source>
        <dbReference type="Proteomes" id="UP001500102"/>
    </source>
</evidence>
<name>A0ABN2YI75_9MICC</name>
<dbReference type="Gene3D" id="3.40.630.30">
    <property type="match status" value="1"/>
</dbReference>